<organism evidence="1 2">
    <name type="scientific">Euplotes crassus</name>
    <dbReference type="NCBI Taxonomy" id="5936"/>
    <lineage>
        <taxon>Eukaryota</taxon>
        <taxon>Sar</taxon>
        <taxon>Alveolata</taxon>
        <taxon>Ciliophora</taxon>
        <taxon>Intramacronucleata</taxon>
        <taxon>Spirotrichea</taxon>
        <taxon>Hypotrichia</taxon>
        <taxon>Euplotida</taxon>
        <taxon>Euplotidae</taxon>
        <taxon>Moneuplotes</taxon>
    </lineage>
</organism>
<comment type="caution">
    <text evidence="1">The sequence shown here is derived from an EMBL/GenBank/DDBJ whole genome shotgun (WGS) entry which is preliminary data.</text>
</comment>
<protein>
    <submittedName>
        <fullName evidence="1">Uncharacterized protein</fullName>
    </submittedName>
</protein>
<evidence type="ECO:0000313" key="2">
    <source>
        <dbReference type="Proteomes" id="UP001295684"/>
    </source>
</evidence>
<dbReference type="AlphaFoldDB" id="A0AAD1U0H4"/>
<name>A0AAD1U0H4_EUPCR</name>
<reference evidence="1" key="1">
    <citation type="submission" date="2023-07" db="EMBL/GenBank/DDBJ databases">
        <authorList>
            <consortium name="AG Swart"/>
            <person name="Singh M."/>
            <person name="Singh A."/>
            <person name="Seah K."/>
            <person name="Emmerich C."/>
        </authorList>
    </citation>
    <scope>NUCLEOTIDE SEQUENCE</scope>
    <source>
        <strain evidence="1">DP1</strain>
    </source>
</reference>
<sequence length="72" mass="8636">MEFLIYYCYYYINRKDQKERNHYYQCASGYQSNFIHSPIVLSNRKKEACGRGSYLKKLSGNSYLSKVSDNNW</sequence>
<dbReference type="EMBL" id="CAMPGE010001165">
    <property type="protein sequence ID" value="CAI2359937.1"/>
    <property type="molecule type" value="Genomic_DNA"/>
</dbReference>
<keyword evidence="2" id="KW-1185">Reference proteome</keyword>
<proteinExistence type="predicted"/>
<evidence type="ECO:0000313" key="1">
    <source>
        <dbReference type="EMBL" id="CAI2359937.1"/>
    </source>
</evidence>
<accession>A0AAD1U0H4</accession>
<gene>
    <name evidence="1" type="ORF">ECRASSUSDP1_LOCUS1231</name>
</gene>
<dbReference type="Proteomes" id="UP001295684">
    <property type="component" value="Unassembled WGS sequence"/>
</dbReference>